<dbReference type="InterPro" id="IPR036343">
    <property type="entry name" value="GluRdtase_N_sf"/>
</dbReference>
<evidence type="ECO:0000256" key="9">
    <source>
        <dbReference type="PIRSR" id="PIRSR000445-1"/>
    </source>
</evidence>
<comment type="function">
    <text evidence="8">Catalyzes the NADPH-dependent reduction of glutamyl-tRNA(Glu) to glutamate 1-semialdehyde (GSA).</text>
</comment>
<comment type="subunit">
    <text evidence="8">Homodimer.</text>
</comment>
<comment type="miscellaneous">
    <text evidence="8">During catalysis, the active site Cys acts as a nucleophile attacking the alpha-carbonyl group of tRNA-bound glutamate with the formation of a thioester intermediate between enzyme and glutamate, and the concomitant release of tRNA(Glu). The thioester intermediate is finally reduced by direct hydride transfer from NADPH, to form the product GSA.</text>
</comment>
<dbReference type="Gene3D" id="3.30.460.30">
    <property type="entry name" value="Glutamyl-tRNA reductase, N-terminal domain"/>
    <property type="match status" value="1"/>
</dbReference>
<feature type="domain" description="Glutamyl-tRNA reductase N-terminal" evidence="15">
    <location>
        <begin position="14"/>
        <end position="159"/>
    </location>
</feature>
<evidence type="ECO:0000256" key="2">
    <source>
        <dbReference type="ARBA" id="ARBA00005916"/>
    </source>
</evidence>
<dbReference type="RefSeq" id="WP_210512890.1">
    <property type="nucleotide sequence ID" value="NZ_JAFIDN010000010.1"/>
</dbReference>
<dbReference type="HAMAP" id="MF_00087">
    <property type="entry name" value="Glu_tRNA_reductase"/>
    <property type="match status" value="1"/>
</dbReference>
<feature type="binding site" evidence="8 10">
    <location>
        <begin position="192"/>
        <end position="197"/>
    </location>
    <ligand>
        <name>NADP(+)</name>
        <dbReference type="ChEBI" id="CHEBI:58349"/>
    </ligand>
</feature>
<dbReference type="NCBIfam" id="TIGR01035">
    <property type="entry name" value="hemA"/>
    <property type="match status" value="1"/>
</dbReference>
<evidence type="ECO:0000256" key="5">
    <source>
        <dbReference type="ARBA" id="ARBA00023002"/>
    </source>
</evidence>
<comment type="domain">
    <text evidence="8">Possesses an unusual extended V-shaped dimeric structure with each monomer consisting of three distinct domains arranged along a curved 'spinal' alpha-helix. The N-terminal catalytic domain specifically recognizes the glutamate moiety of the substrate. The second domain is the NADPH-binding domain, and the third C-terminal domain is responsible for dimerization.</text>
</comment>
<evidence type="ECO:0000259" key="14">
    <source>
        <dbReference type="Pfam" id="PF01488"/>
    </source>
</evidence>
<dbReference type="SUPFAM" id="SSF69742">
    <property type="entry name" value="Glutamyl tRNA-reductase catalytic, N-terminal domain"/>
    <property type="match status" value="1"/>
</dbReference>
<feature type="binding site" evidence="8">
    <location>
        <begin position="117"/>
        <end position="119"/>
    </location>
    <ligand>
        <name>substrate</name>
    </ligand>
</feature>
<sequence>MNEITPQITEFSAIGINHWKADVALRERFSLSGEQKEAFLEDARVLGLRDVIIVSTCNRTEIFARNNTPGILVELLVKHSDGSREEFDQYGFLKEGEESVRHLLRVTVGLDAQILGDLQIVKQVKEAYEYTHSLGMADAMLHRLMQFVLRTHKRSRTETDLASGAATTAYAAVQFAQKRLKSLKDKNILLVGTGKIGKITCKNLISMGARNVTLLNRSRERAENLGDRFQLPVAGLEEINIEMGKADLVIVATGADKPVIGPEQLTDLEGTDKKVVMLDLSVPRNIDPAAEQHPNIELVNMDRLNDTTDEAYRRRERNIPKVEAIIDEEIANFRIWLSEQKVVPTIRALNDKLHDIRSREIEKFRAKLPDSSLGDVEHLTRRIVNKIMAHSIDHLKDNHEAPEEITRLVNSMFKLEPESDLDN</sequence>
<evidence type="ECO:0000256" key="8">
    <source>
        <dbReference type="HAMAP-Rule" id="MF_00087"/>
    </source>
</evidence>
<dbReference type="Proteomes" id="UP000673975">
    <property type="component" value="Unassembled WGS sequence"/>
</dbReference>
<dbReference type="Pfam" id="PF01488">
    <property type="entry name" value="Shikimate_DH"/>
    <property type="match status" value="1"/>
</dbReference>
<name>A0A8J7SAG9_9BACT</name>
<dbReference type="SUPFAM" id="SSF69075">
    <property type="entry name" value="Glutamyl tRNA-reductase dimerization domain"/>
    <property type="match status" value="1"/>
</dbReference>
<evidence type="ECO:0000256" key="3">
    <source>
        <dbReference type="ARBA" id="ARBA00012970"/>
    </source>
</evidence>
<dbReference type="InterPro" id="IPR036291">
    <property type="entry name" value="NAD(P)-bd_dom_sf"/>
</dbReference>
<dbReference type="FunFam" id="3.30.460.30:FF:000001">
    <property type="entry name" value="Glutamyl-tRNA reductase"/>
    <property type="match status" value="1"/>
</dbReference>
<protein>
    <recommendedName>
        <fullName evidence="3 8">Glutamyl-tRNA reductase</fullName>
        <shortName evidence="8">GluTR</shortName>
        <ecNumber evidence="3 8">1.2.1.70</ecNumber>
    </recommendedName>
</protein>
<comment type="caution">
    <text evidence="8">Lacks conserved residue(s) required for the propagation of feature annotation.</text>
</comment>
<feature type="site" description="Important for activity" evidence="8 11">
    <location>
        <position position="102"/>
    </location>
</feature>
<dbReference type="InterPro" id="IPR036453">
    <property type="entry name" value="GluRdtase_dimer_dom_sf"/>
</dbReference>
<evidence type="ECO:0000256" key="7">
    <source>
        <dbReference type="ARBA" id="ARBA00047464"/>
    </source>
</evidence>
<dbReference type="Pfam" id="PF05201">
    <property type="entry name" value="GlutR_N"/>
    <property type="match status" value="1"/>
</dbReference>
<feature type="domain" description="Quinate/shikimate 5-dehydrogenase/glutamyl-tRNA reductase" evidence="14">
    <location>
        <begin position="175"/>
        <end position="305"/>
    </location>
</feature>
<dbReference type="GO" id="GO:0008883">
    <property type="term" value="F:glutamyl-tRNA reductase activity"/>
    <property type="evidence" value="ECO:0007669"/>
    <property type="project" value="UniProtKB-UniRule"/>
</dbReference>
<comment type="pathway">
    <text evidence="1 8 12">Porphyrin-containing compound metabolism; protoporphyrin-IX biosynthesis; 5-aminolevulinate from L-glutamyl-tRNA(Glu): step 1/2.</text>
</comment>
<dbReference type="InterPro" id="IPR000343">
    <property type="entry name" value="4pyrrol_synth_GluRdtase"/>
</dbReference>
<dbReference type="PANTHER" id="PTHR43013">
    <property type="entry name" value="GLUTAMYL-TRNA REDUCTASE"/>
    <property type="match status" value="1"/>
</dbReference>
<evidence type="ECO:0000259" key="13">
    <source>
        <dbReference type="Pfam" id="PF00745"/>
    </source>
</evidence>
<reference evidence="16" key="1">
    <citation type="submission" date="2021-02" db="EMBL/GenBank/DDBJ databases">
        <title>Natronogracilivirga saccharolytica gen. nov. sp. nov. a new anaerobic, haloalkiliphilic carbohydrate-fermenting bacterium from soda lake and proposing of Cyclonatronumiaceae fam. nov. in the phylum Balneolaeota.</title>
        <authorList>
            <person name="Zhilina T.N."/>
            <person name="Sorokin D.Y."/>
            <person name="Zavarzina D.G."/>
            <person name="Toshchakov S.V."/>
            <person name="Kublanov I.V."/>
        </authorList>
    </citation>
    <scope>NUCLEOTIDE SEQUENCE</scope>
    <source>
        <strain evidence="16">Z-1702</strain>
    </source>
</reference>
<dbReference type="Gene3D" id="3.40.50.720">
    <property type="entry name" value="NAD(P)-binding Rossmann-like Domain"/>
    <property type="match status" value="1"/>
</dbReference>
<feature type="binding site" evidence="8">
    <location>
        <position position="123"/>
    </location>
    <ligand>
        <name>substrate</name>
    </ligand>
</feature>
<evidence type="ECO:0000256" key="10">
    <source>
        <dbReference type="PIRSR" id="PIRSR000445-3"/>
    </source>
</evidence>
<keyword evidence="6 8" id="KW-0627">Porphyrin biosynthesis</keyword>
<dbReference type="InterPro" id="IPR006151">
    <property type="entry name" value="Shikm_DH/Glu-tRNA_Rdtase"/>
</dbReference>
<dbReference type="CDD" id="cd05213">
    <property type="entry name" value="NAD_bind_Glutamyl_tRNA_reduct"/>
    <property type="match status" value="1"/>
</dbReference>
<dbReference type="InterPro" id="IPR015896">
    <property type="entry name" value="4pyrrol_synth_GluRdtase_dimer"/>
</dbReference>
<feature type="binding site" evidence="8">
    <location>
        <begin position="56"/>
        <end position="59"/>
    </location>
    <ligand>
        <name>substrate</name>
    </ligand>
</feature>
<evidence type="ECO:0000256" key="11">
    <source>
        <dbReference type="PIRSR" id="PIRSR000445-4"/>
    </source>
</evidence>
<dbReference type="PIRSF" id="PIRSF000445">
    <property type="entry name" value="4pyrrol_synth_GluRdtase"/>
    <property type="match status" value="1"/>
</dbReference>
<organism evidence="16 17">
    <name type="scientific">Natronogracilivirga saccharolytica</name>
    <dbReference type="NCBI Taxonomy" id="2812953"/>
    <lineage>
        <taxon>Bacteria</taxon>
        <taxon>Pseudomonadati</taxon>
        <taxon>Balneolota</taxon>
        <taxon>Balneolia</taxon>
        <taxon>Balneolales</taxon>
        <taxon>Cyclonatronaceae</taxon>
        <taxon>Natronogracilivirga</taxon>
    </lineage>
</organism>
<comment type="catalytic activity">
    <reaction evidence="7 8 12">
        <text>(S)-4-amino-5-oxopentanoate + tRNA(Glu) + NADP(+) = L-glutamyl-tRNA(Glu) + NADPH + H(+)</text>
        <dbReference type="Rhea" id="RHEA:12344"/>
        <dbReference type="Rhea" id="RHEA-COMP:9663"/>
        <dbReference type="Rhea" id="RHEA-COMP:9680"/>
        <dbReference type="ChEBI" id="CHEBI:15378"/>
        <dbReference type="ChEBI" id="CHEBI:57501"/>
        <dbReference type="ChEBI" id="CHEBI:57783"/>
        <dbReference type="ChEBI" id="CHEBI:58349"/>
        <dbReference type="ChEBI" id="CHEBI:78442"/>
        <dbReference type="ChEBI" id="CHEBI:78520"/>
        <dbReference type="EC" id="1.2.1.70"/>
    </reaction>
</comment>
<dbReference type="GO" id="GO:0019353">
    <property type="term" value="P:protoporphyrinogen IX biosynthetic process from glutamate"/>
    <property type="evidence" value="ECO:0007669"/>
    <property type="project" value="TreeGrafter"/>
</dbReference>
<dbReference type="GO" id="GO:0050661">
    <property type="term" value="F:NADP binding"/>
    <property type="evidence" value="ECO:0007669"/>
    <property type="project" value="InterPro"/>
</dbReference>
<dbReference type="UniPathway" id="UPA00251">
    <property type="reaction ID" value="UER00316"/>
</dbReference>
<dbReference type="PANTHER" id="PTHR43013:SF1">
    <property type="entry name" value="GLUTAMYL-TRNA REDUCTASE"/>
    <property type="match status" value="1"/>
</dbReference>
<feature type="domain" description="Tetrapyrrole biosynthesis glutamyl-tRNA reductase dimerisation" evidence="13">
    <location>
        <begin position="321"/>
        <end position="415"/>
    </location>
</feature>
<evidence type="ECO:0000313" key="17">
    <source>
        <dbReference type="Proteomes" id="UP000673975"/>
    </source>
</evidence>
<dbReference type="SUPFAM" id="SSF51735">
    <property type="entry name" value="NAD(P)-binding Rossmann-fold domains"/>
    <property type="match status" value="1"/>
</dbReference>
<keyword evidence="17" id="KW-1185">Reference proteome</keyword>
<dbReference type="EMBL" id="JAFIDN010000010">
    <property type="protein sequence ID" value="MBP3193433.1"/>
    <property type="molecule type" value="Genomic_DNA"/>
</dbReference>
<feature type="active site" description="Nucleophile" evidence="8 9">
    <location>
        <position position="57"/>
    </location>
</feature>
<accession>A0A8J7SAG9</accession>
<dbReference type="Pfam" id="PF00745">
    <property type="entry name" value="GlutR_dimer"/>
    <property type="match status" value="1"/>
</dbReference>
<evidence type="ECO:0000259" key="15">
    <source>
        <dbReference type="Pfam" id="PF05201"/>
    </source>
</evidence>
<proteinExistence type="inferred from homology"/>
<evidence type="ECO:0000256" key="1">
    <source>
        <dbReference type="ARBA" id="ARBA00005059"/>
    </source>
</evidence>
<dbReference type="EC" id="1.2.1.70" evidence="3 8"/>
<evidence type="ECO:0000256" key="12">
    <source>
        <dbReference type="RuleBase" id="RU000584"/>
    </source>
</evidence>
<evidence type="ECO:0000313" key="16">
    <source>
        <dbReference type="EMBL" id="MBP3193433.1"/>
    </source>
</evidence>
<comment type="similarity">
    <text evidence="2 8 12">Belongs to the glutamyl-tRNA reductase family.</text>
</comment>
<gene>
    <name evidence="8" type="primary">hemA</name>
    <name evidence="16" type="ORF">NATSA_12210</name>
</gene>
<evidence type="ECO:0000256" key="6">
    <source>
        <dbReference type="ARBA" id="ARBA00023244"/>
    </source>
</evidence>
<evidence type="ECO:0000256" key="4">
    <source>
        <dbReference type="ARBA" id="ARBA00022857"/>
    </source>
</evidence>
<keyword evidence="4 8" id="KW-0521">NADP</keyword>
<keyword evidence="5 8" id="KW-0560">Oxidoreductase</keyword>
<comment type="caution">
    <text evidence="16">The sequence shown here is derived from an EMBL/GenBank/DDBJ whole genome shotgun (WGS) entry which is preliminary data.</text>
</comment>
<dbReference type="InterPro" id="IPR015895">
    <property type="entry name" value="4pyrrol_synth_GluRdtase_N"/>
</dbReference>
<dbReference type="AlphaFoldDB" id="A0A8J7SAG9"/>